<dbReference type="OrthoDB" id="3179827at2"/>
<keyword evidence="1 2" id="KW-0732">Signal</keyword>
<feature type="chain" id="PRO_5020624090" evidence="2">
    <location>
        <begin position="21"/>
        <end position="222"/>
    </location>
</feature>
<dbReference type="EMBL" id="CP037933">
    <property type="protein sequence ID" value="QBN19571.1"/>
    <property type="molecule type" value="Genomic_DNA"/>
</dbReference>
<sequence length="222" mass="23882">MKKHLLFWLLFASISLTGWAQSVTITSVISTPIAIGTVLKVDYKYTVAADSYIFCGINLQNDWTYISYVAGQGLDLAVAGTDVTGSFNITIPSGTTPTANLTPPQNYKIAIELKSLPTYAWIAGDYPATQLNFTASPLGISKKSLVEALSVYPNPAPDILKIANANNLSNASFRIIDILGKTVVQTKTLSNSGIDVSGLNSGFYVLSISSEEGARQFKFQKK</sequence>
<dbReference type="NCBIfam" id="TIGR04183">
    <property type="entry name" value="Por_Secre_tail"/>
    <property type="match status" value="1"/>
</dbReference>
<evidence type="ECO:0000259" key="3">
    <source>
        <dbReference type="Pfam" id="PF18962"/>
    </source>
</evidence>
<feature type="signal peptide" evidence="2">
    <location>
        <begin position="1"/>
        <end position="20"/>
    </location>
</feature>
<dbReference type="RefSeq" id="WP_133277088.1">
    <property type="nucleotide sequence ID" value="NZ_CP037933.1"/>
</dbReference>
<proteinExistence type="predicted"/>
<evidence type="ECO:0000256" key="1">
    <source>
        <dbReference type="ARBA" id="ARBA00022729"/>
    </source>
</evidence>
<reference evidence="5" key="1">
    <citation type="submission" date="2019-03" db="EMBL/GenBank/DDBJ databases">
        <title>Flavobacterium sp.</title>
        <authorList>
            <person name="Kim H."/>
        </authorList>
    </citation>
    <scope>NUCLEOTIDE SEQUENCE [LARGE SCALE GENOMIC DNA]</scope>
    <source>
        <strain evidence="5">GS13</strain>
    </source>
</reference>
<dbReference type="Proteomes" id="UP000291124">
    <property type="component" value="Chromosome"/>
</dbReference>
<evidence type="ECO:0000313" key="5">
    <source>
        <dbReference type="Proteomes" id="UP000291124"/>
    </source>
</evidence>
<organism evidence="4 5">
    <name type="scientific">Flavobacterium nackdongense</name>
    <dbReference type="NCBI Taxonomy" id="2547394"/>
    <lineage>
        <taxon>Bacteria</taxon>
        <taxon>Pseudomonadati</taxon>
        <taxon>Bacteroidota</taxon>
        <taxon>Flavobacteriia</taxon>
        <taxon>Flavobacteriales</taxon>
        <taxon>Flavobacteriaceae</taxon>
        <taxon>Flavobacterium</taxon>
    </lineage>
</organism>
<keyword evidence="5" id="KW-1185">Reference proteome</keyword>
<dbReference type="InterPro" id="IPR026444">
    <property type="entry name" value="Secre_tail"/>
</dbReference>
<gene>
    <name evidence="4" type="ORF">E1750_12435</name>
</gene>
<evidence type="ECO:0000313" key="4">
    <source>
        <dbReference type="EMBL" id="QBN19571.1"/>
    </source>
</evidence>
<protein>
    <submittedName>
        <fullName evidence="4">T9SS type A sorting domain-containing protein</fullName>
    </submittedName>
</protein>
<dbReference type="Pfam" id="PF18962">
    <property type="entry name" value="Por_Secre_tail"/>
    <property type="match status" value="1"/>
</dbReference>
<accession>A0A4P6Y992</accession>
<name>A0A4P6Y992_9FLAO</name>
<feature type="domain" description="Secretion system C-terminal sorting" evidence="3">
    <location>
        <begin position="151"/>
        <end position="214"/>
    </location>
</feature>
<evidence type="ECO:0000256" key="2">
    <source>
        <dbReference type="SAM" id="SignalP"/>
    </source>
</evidence>
<dbReference type="KEGG" id="fnk:E1750_12435"/>
<dbReference type="AlphaFoldDB" id="A0A4P6Y992"/>